<dbReference type="GO" id="GO:0016757">
    <property type="term" value="F:glycosyltransferase activity"/>
    <property type="evidence" value="ECO:0007669"/>
    <property type="project" value="UniProtKB-KW"/>
</dbReference>
<proteinExistence type="predicted"/>
<organism evidence="3">
    <name type="scientific">mine drainage metagenome</name>
    <dbReference type="NCBI Taxonomy" id="410659"/>
    <lineage>
        <taxon>unclassified sequences</taxon>
        <taxon>metagenomes</taxon>
        <taxon>ecological metagenomes</taxon>
    </lineage>
</organism>
<dbReference type="EC" id="2.4.1.319" evidence="3"/>
<dbReference type="Gene3D" id="2.115.10.20">
    <property type="entry name" value="Glycosyl hydrolase domain, family 43"/>
    <property type="match status" value="1"/>
</dbReference>
<sequence length="490" mass="54574">MTTTATHTVHVKRIGPTLRPDPSRVLMRPFRPTTDEIARRIVAQVMSLPEEEFARVLAEVLGEFGNRHESVEEFFRNRFSQVRDYVAAGQPPPSAERQALIGAYFTHEYSPESAALFNPSIVPHPDQSALPCGALRFILSLRATGEGHISSITFRVGVISAHHRVTLMPPVALAAEPDRVPNATYETALFARKLEEAGVRNRFCRAALDQLGATFSLEELHAVLASERIHTEENPATADRAARGMLLLAESNYDVRFDPAQPVSQRVIFPSSPSQSNGIEDARFVRFQEDDGQVTYYATYTAYDGKIILPQLLQTPDFVDFKFSTLNGPAAQNKGMALFPRRIDGRYAMLSRQDDENILLMFSDNIHFWDQPRVLLAPAQPWEFIKIGNCGSPIETEAGWLVLSHGVGAMRKYCVGAFLLDRNDPTRVIGRLRQPLLSANEAEREGYVPNVVYTCGTILHGRELIIPYAMSDSATSFARVSLDDLLSAME</sequence>
<keyword evidence="1 3" id="KW-0328">Glycosyltransferase</keyword>
<dbReference type="InterPro" id="IPR007184">
    <property type="entry name" value="Mannoside_phosphorylase"/>
</dbReference>
<gene>
    <name evidence="3" type="ORF">GALL_39830</name>
</gene>
<protein>
    <submittedName>
        <fullName evidence="3">Beta-1,4-mannooligosaccharide phosphorylase</fullName>
        <ecNumber evidence="3">2.4.1.319</ecNumber>
    </submittedName>
</protein>
<evidence type="ECO:0000313" key="3">
    <source>
        <dbReference type="EMBL" id="OIR14867.1"/>
    </source>
</evidence>
<reference evidence="3" key="1">
    <citation type="submission" date="2016-10" db="EMBL/GenBank/DDBJ databases">
        <title>Sequence of Gallionella enrichment culture.</title>
        <authorList>
            <person name="Poehlein A."/>
            <person name="Muehling M."/>
            <person name="Daniel R."/>
        </authorList>
    </citation>
    <scope>NUCLEOTIDE SEQUENCE</scope>
</reference>
<dbReference type="Pfam" id="PF04041">
    <property type="entry name" value="Glyco_hydro_130"/>
    <property type="match status" value="1"/>
</dbReference>
<dbReference type="PANTHER" id="PTHR34106">
    <property type="entry name" value="GLYCOSIDASE"/>
    <property type="match status" value="1"/>
</dbReference>
<evidence type="ECO:0000256" key="1">
    <source>
        <dbReference type="ARBA" id="ARBA00022676"/>
    </source>
</evidence>
<evidence type="ECO:0000256" key="2">
    <source>
        <dbReference type="ARBA" id="ARBA00022679"/>
    </source>
</evidence>
<dbReference type="EMBL" id="MLJW01000010">
    <property type="protein sequence ID" value="OIR14867.1"/>
    <property type="molecule type" value="Genomic_DNA"/>
</dbReference>
<keyword evidence="2 3" id="KW-0808">Transferase</keyword>
<dbReference type="AlphaFoldDB" id="A0A1J5T409"/>
<comment type="caution">
    <text evidence="3">The sequence shown here is derived from an EMBL/GenBank/DDBJ whole genome shotgun (WGS) entry which is preliminary data.</text>
</comment>
<dbReference type="CDD" id="cd18613">
    <property type="entry name" value="GH130"/>
    <property type="match status" value="1"/>
</dbReference>
<accession>A0A1J5T409</accession>
<name>A0A1J5T409_9ZZZZ</name>
<dbReference type="SUPFAM" id="SSF75005">
    <property type="entry name" value="Arabinanase/levansucrase/invertase"/>
    <property type="match status" value="1"/>
</dbReference>
<dbReference type="InterPro" id="IPR023296">
    <property type="entry name" value="Glyco_hydro_beta-prop_sf"/>
</dbReference>
<dbReference type="PANTHER" id="PTHR34106:SF4">
    <property type="entry name" value="BLL5143 PROTEIN"/>
    <property type="match status" value="1"/>
</dbReference>